<dbReference type="InterPro" id="IPR015424">
    <property type="entry name" value="PyrdxlP-dep_Trfase"/>
</dbReference>
<evidence type="ECO:0000259" key="7">
    <source>
        <dbReference type="Pfam" id="PF01212"/>
    </source>
</evidence>
<accession>H0EG43</accession>
<feature type="compositionally biased region" description="Polar residues" evidence="6">
    <location>
        <begin position="13"/>
        <end position="23"/>
    </location>
</feature>
<keyword evidence="4" id="KW-0456">Lyase</keyword>
<dbReference type="Gene3D" id="3.40.640.10">
    <property type="entry name" value="Type I PLP-dependent aspartate aminotransferase-like (Major domain)"/>
    <property type="match status" value="1"/>
</dbReference>
<dbReference type="PANTHER" id="PTHR48097">
    <property type="entry name" value="L-THREONINE ALDOLASE-RELATED"/>
    <property type="match status" value="1"/>
</dbReference>
<dbReference type="FunFam" id="3.40.640.10:FF:000030">
    <property type="entry name" value="Low-specificity L-threonine aldolase"/>
    <property type="match status" value="1"/>
</dbReference>
<feature type="domain" description="Aromatic amino acid beta-eliminating lyase/threonine aldolase" evidence="7">
    <location>
        <begin position="41"/>
        <end position="332"/>
    </location>
</feature>
<comment type="similarity">
    <text evidence="2">Belongs to the threonine aldolase family.</text>
</comment>
<evidence type="ECO:0000256" key="1">
    <source>
        <dbReference type="ARBA" id="ARBA00001933"/>
    </source>
</evidence>
<evidence type="ECO:0000313" key="9">
    <source>
        <dbReference type="Proteomes" id="UP000005446"/>
    </source>
</evidence>
<evidence type="ECO:0000256" key="5">
    <source>
        <dbReference type="SAM" id="Coils"/>
    </source>
</evidence>
<dbReference type="GO" id="GO:0005829">
    <property type="term" value="C:cytosol"/>
    <property type="evidence" value="ECO:0007669"/>
    <property type="project" value="TreeGrafter"/>
</dbReference>
<gene>
    <name evidence="8" type="ORF">M7I_1451</name>
</gene>
<feature type="compositionally biased region" description="Basic and acidic residues" evidence="6">
    <location>
        <begin position="1"/>
        <end position="11"/>
    </location>
</feature>
<dbReference type="InParanoid" id="H0EG43"/>
<keyword evidence="9" id="KW-1185">Reference proteome</keyword>
<dbReference type="Gene3D" id="3.90.1150.10">
    <property type="entry name" value="Aspartate Aminotransferase, domain 1"/>
    <property type="match status" value="1"/>
</dbReference>
<reference evidence="8 9" key="1">
    <citation type="journal article" date="2012" name="Eukaryot. Cell">
        <title>Genome sequence of the fungus Glarea lozoyensis: the first genome sequence of a species from the Helotiaceae family.</title>
        <authorList>
            <person name="Youssar L."/>
            <person name="Gruening B.A."/>
            <person name="Erxleben A."/>
            <person name="Guenther S."/>
            <person name="Huettel W."/>
        </authorList>
    </citation>
    <scope>NUCLEOTIDE SEQUENCE [LARGE SCALE GENOMIC DNA]</scope>
    <source>
        <strain evidence="9">ATCC 74030 / MF5533</strain>
    </source>
</reference>
<dbReference type="HOGENOM" id="CLU_005986_0_0_1"/>
<dbReference type="SUPFAM" id="SSF53383">
    <property type="entry name" value="PLP-dependent transferases"/>
    <property type="match status" value="1"/>
</dbReference>
<keyword evidence="3" id="KW-0663">Pyridoxal phosphate</keyword>
<evidence type="ECO:0000256" key="4">
    <source>
        <dbReference type="ARBA" id="ARBA00023239"/>
    </source>
</evidence>
<dbReference type="CDD" id="cd06502">
    <property type="entry name" value="TA_like"/>
    <property type="match status" value="1"/>
</dbReference>
<dbReference type="InterPro" id="IPR023603">
    <property type="entry name" value="Low_specificity_L-TA-like"/>
</dbReference>
<feature type="compositionally biased region" description="Basic and acidic residues" evidence="6">
    <location>
        <begin position="465"/>
        <end position="489"/>
    </location>
</feature>
<feature type="compositionally biased region" description="Polar residues" evidence="6">
    <location>
        <begin position="1290"/>
        <end position="1300"/>
    </location>
</feature>
<feature type="region of interest" description="Disordered" evidence="6">
    <location>
        <begin position="1"/>
        <end position="34"/>
    </location>
</feature>
<dbReference type="Proteomes" id="UP000005446">
    <property type="component" value="Unassembled WGS sequence"/>
</dbReference>
<dbReference type="InterPro" id="IPR015422">
    <property type="entry name" value="PyrdxlP-dep_Trfase_small"/>
</dbReference>
<feature type="region of interest" description="Disordered" evidence="6">
    <location>
        <begin position="460"/>
        <end position="598"/>
    </location>
</feature>
<sequence length="1328" mass="141478">MSLAEAHEETKGLSGTSDLAPTQEQHKRINAWSGPGPAAFDFRSDVVTTPTPSMLKAISNTSLLDDVFMEDPTTNDLESYMAERTEQEAGLFVLSGTMGNQLALRSHLTQPPHSVLCDYRAHILVWEAGGVATLSGALVNGVVPKNGVYLTLEDIKENVVLGDDVHAAPTRVISLENTLGGTIMPLEEVRKISAFAKEHDIKLHLDGARIWEAVVAGAGSLPDYCKEFDSVSLCFSKGLGAPVGSVLVGSKKLIKQARWVRKSIGGGLRQPGVVTAAARVAVDETFGKSPNGEDGILKKSHGTAKRIAEIWTRLGGKLAQPTETNMVWFDLRDANCSGNGFVEIGKQHGLRLLAGGRLVVHYQISNEAVQKLELALKDIPKLARKHIDDDNRTSIYGIFSLDDAVDLLCSSFTLFHKYSIFKIPRRLHTWGLVLINSDVINIVPRVQHNMADVAKPLDSVAVEPSKPEQKELEKVAEPKLPSEDGHATKPADSPTKSSEEENAPTETKKPDKEKPKEKESDSNPPVVDVPKKEVPATQPSEEEGTDPLPVKIEPKPTKTDEKSSKIEESQKLETEVPGENAPDAKPPAEKAPDAVSPEVKNPVVKGSLTETVVNAVEGAVIGAGAAAIKELTAKTAGDLKNIEKGLQQELVAETKDGLPSLAEIGEGIVDVVETIGEEIVEGAEIVIKEVKAHPELIAEGAVAVAIGVASIVQPELIVGSVAMIGKMAADRAKITANEIAVEASTHVVNELSKDLNEELAQHAKVEATTTKTDTVKTEKNVDEAAGTITKKEIKQSVKETTIQIVPKEPAPASTSAVDADLKTVDSKEVNQSATEAVQSDAIKTPAEPTKRNTAADAENVAPDGKHSSVVIKSTTKTTSIKIDEDGTITIGTDSPKDIEPAKIAKISTTDANNADASAAEVKPPGASTNLQTDASKSLEHKINEAIEQVGGSVPAAKDAQEVVKAMSPEPLTVSPGKPSLPTTIPDGFTSRGGDQGLSALTETLLEIHKKLDALNMTNSSHPKEMAGQIPQIVDAHTHESLDQIHQKLDGIIHLRTDETQAVLSSRESGESTTAPVEEEKEHVLSSAMSKIHIKLDELLLSNAEVIKAAATKKEQASELATQKDLEKLHEKLDKMQEALAIKSDLEEGIVPVHKKMDAIHEAILSDAKSAPFQDFVQANEKANDVAAQTATHLENFHKKFEVMQASIDKLTEALAAKLKAEAPPPSHPAAILTPEASGISEPVQTSDSTKDVTVPAQNPQDATEVLPTAANEITKDSTTKPTPSEPVAESSDTATNSNVEASAEPATPKSPGVKKHVKRSSFFGGFFG</sequence>
<feature type="compositionally biased region" description="Basic and acidic residues" evidence="6">
    <location>
        <begin position="552"/>
        <end position="574"/>
    </location>
</feature>
<dbReference type="GO" id="GO:0006545">
    <property type="term" value="P:glycine biosynthetic process"/>
    <property type="evidence" value="ECO:0007669"/>
    <property type="project" value="TreeGrafter"/>
</dbReference>
<dbReference type="OrthoDB" id="10261951at2759"/>
<comment type="cofactor">
    <cofactor evidence="1">
        <name>pyridoxal 5'-phosphate</name>
        <dbReference type="ChEBI" id="CHEBI:597326"/>
    </cofactor>
</comment>
<keyword evidence="5" id="KW-0175">Coiled coil</keyword>
<evidence type="ECO:0000256" key="6">
    <source>
        <dbReference type="SAM" id="MobiDB-lite"/>
    </source>
</evidence>
<name>H0EG43_GLAL7</name>
<dbReference type="InterPro" id="IPR015421">
    <property type="entry name" value="PyrdxlP-dep_Trfase_major"/>
</dbReference>
<evidence type="ECO:0000256" key="3">
    <source>
        <dbReference type="ARBA" id="ARBA00022898"/>
    </source>
</evidence>
<dbReference type="EMBL" id="AGUE01000023">
    <property type="protein sequence ID" value="EHL02378.1"/>
    <property type="molecule type" value="Genomic_DNA"/>
</dbReference>
<organism evidence="8 9">
    <name type="scientific">Glarea lozoyensis (strain ATCC 74030 / MF5533)</name>
    <dbReference type="NCBI Taxonomy" id="1104152"/>
    <lineage>
        <taxon>Eukaryota</taxon>
        <taxon>Fungi</taxon>
        <taxon>Dikarya</taxon>
        <taxon>Ascomycota</taxon>
        <taxon>Pezizomycotina</taxon>
        <taxon>Leotiomycetes</taxon>
        <taxon>Helotiales</taxon>
        <taxon>Helotiaceae</taxon>
        <taxon>Glarea</taxon>
    </lineage>
</organism>
<dbReference type="GO" id="GO:0008732">
    <property type="term" value="F:L-allo-threonine aldolase activity"/>
    <property type="evidence" value="ECO:0007669"/>
    <property type="project" value="TreeGrafter"/>
</dbReference>
<feature type="region of interest" description="Disordered" evidence="6">
    <location>
        <begin position="1219"/>
        <end position="1328"/>
    </location>
</feature>
<dbReference type="GO" id="GO:0006567">
    <property type="term" value="P:L-threonine catabolic process"/>
    <property type="evidence" value="ECO:0007669"/>
    <property type="project" value="TreeGrafter"/>
</dbReference>
<feature type="compositionally biased region" description="Basic and acidic residues" evidence="6">
    <location>
        <begin position="506"/>
        <end position="521"/>
    </location>
</feature>
<evidence type="ECO:0000256" key="2">
    <source>
        <dbReference type="ARBA" id="ARBA00006966"/>
    </source>
</evidence>
<comment type="caution">
    <text evidence="8">The sequence shown here is derived from an EMBL/GenBank/DDBJ whole genome shotgun (WGS) entry which is preliminary data.</text>
</comment>
<feature type="region of interest" description="Disordered" evidence="6">
    <location>
        <begin position="826"/>
        <end position="867"/>
    </location>
</feature>
<feature type="compositionally biased region" description="Low complexity" evidence="6">
    <location>
        <begin position="910"/>
        <end position="919"/>
    </location>
</feature>
<feature type="coiled-coil region" evidence="5">
    <location>
        <begin position="1118"/>
        <end position="1145"/>
    </location>
</feature>
<protein>
    <submittedName>
        <fullName evidence="8">Putative Threonine aldolase</fullName>
    </submittedName>
</protein>
<evidence type="ECO:0000313" key="8">
    <source>
        <dbReference type="EMBL" id="EHL02378.1"/>
    </source>
</evidence>
<dbReference type="Pfam" id="PF01212">
    <property type="entry name" value="Beta_elim_lyase"/>
    <property type="match status" value="1"/>
</dbReference>
<proteinExistence type="inferred from homology"/>
<dbReference type="PANTHER" id="PTHR48097:SF9">
    <property type="entry name" value="L-THREONINE ALDOLASE"/>
    <property type="match status" value="1"/>
</dbReference>
<dbReference type="InterPro" id="IPR001597">
    <property type="entry name" value="ArAA_b-elim_lyase/Thr_aldolase"/>
</dbReference>
<dbReference type="NCBIfam" id="NF041359">
    <property type="entry name" value="GntG_guanitoxin"/>
    <property type="match status" value="1"/>
</dbReference>
<feature type="region of interest" description="Disordered" evidence="6">
    <location>
        <begin position="910"/>
        <end position="930"/>
    </location>
</feature>